<feature type="compositionally biased region" description="Polar residues" evidence="1">
    <location>
        <begin position="563"/>
        <end position="591"/>
    </location>
</feature>
<evidence type="ECO:0000259" key="3">
    <source>
        <dbReference type="PROSITE" id="PS50238"/>
    </source>
</evidence>
<dbReference type="PROSITE" id="PS50191">
    <property type="entry name" value="CRAL_TRIO"/>
    <property type="match status" value="1"/>
</dbReference>
<evidence type="ECO:0000313" key="5">
    <source>
        <dbReference type="Proteomes" id="UP001175001"/>
    </source>
</evidence>
<sequence length="805" mass="88684">MRAQIAQRAGRLRSTSLSAVPPPRTSADYDHDLARVAASILYRTPVPSDSGLPIYILNAAALPDVDEADFDSLLPYVLARLPGEEELLSGTEYEVIFFAGGDAERAAGGRKNRPGWGWFIQAYHVLSRAMRKRLQKLYIVHERSWVRILVEMFSTIVSPKFRRKIVHVSTLTQLAVHLPVETLLIPPSAYLHDRRLSQDIHAPFASGRRAFSVKNPLPKNANGDTRLPRILRETTSFLLIDPNIETEGIFRIPPHSRLKEILKEAYDRGQKYILWKENGVMLPLPPHDDSDTTKAIVNEVDSRDCYGVFLAAGLIKTWYAELRQPIFPQSAYRELRSLFGDPDEPPSRKALVELISPKSEWSAIPAISREILVRHLLPLLSTVADHRTSNKMSAENLAVCFAPTLVCGPDQIEDAKMSSVVRRIMTEAVETWEDGLREECGVDSAAFLRDLQPPEDPKEYEDPLESSRRPRPRSEDFGIESPSEEDAGFADSEKQFSGIILQDNTEESAAPALPPRPSVSSSRDTPLSPTGSDDSSLGHNTVTSDGVAWTRRKGISPIASAESAVSSPERTVSATQFPQQPHDTQPSSRQTRAPPGLAEMIGAAAAAGAVHRKPIYSRPGSSGSSNPSAIQSPNLTSPPAHGTFGRRPSLSPKDAEFRRAEFSPVSPLTSSDLTRRTSTSSLSTENVGSEYERNGSRSRGPTINSLARPMFLASAAQAPPPNNNLQRAATMATEPTTKPRAMSSGLLKRIPTFEPPPIPRDNPRKLDLKKKSVEDLRRIFENKAGAAEKLVKVANEKERNTSRFS</sequence>
<keyword evidence="5" id="KW-1185">Reference proteome</keyword>
<dbReference type="Pfam" id="PF13716">
    <property type="entry name" value="CRAL_TRIO_2"/>
    <property type="match status" value="1"/>
</dbReference>
<dbReference type="GO" id="GO:0007264">
    <property type="term" value="P:small GTPase-mediated signal transduction"/>
    <property type="evidence" value="ECO:0007669"/>
    <property type="project" value="TreeGrafter"/>
</dbReference>
<comment type="caution">
    <text evidence="4">The sequence shown here is derived from an EMBL/GenBank/DDBJ whole genome shotgun (WGS) entry which is preliminary data.</text>
</comment>
<dbReference type="EMBL" id="JAUJDW010000020">
    <property type="protein sequence ID" value="KAK0654673.1"/>
    <property type="molecule type" value="Genomic_DNA"/>
</dbReference>
<proteinExistence type="predicted"/>
<reference evidence="4" key="1">
    <citation type="submission" date="2023-06" db="EMBL/GenBank/DDBJ databases">
        <title>Multi-omics analyses reveal the molecular pathogenesis toolkit of Lasiodiplodia hormozganensis, a cross-kingdom pathogen.</title>
        <authorList>
            <person name="Felix C."/>
            <person name="Meneses R."/>
            <person name="Goncalves M.F.M."/>
            <person name="Tilleman L."/>
            <person name="Duarte A.S."/>
            <person name="Jorrin-Novo J.V."/>
            <person name="Van De Peer Y."/>
            <person name="Deforce D."/>
            <person name="Van Nieuwerburgh F."/>
            <person name="Esteves A.C."/>
            <person name="Alves A."/>
        </authorList>
    </citation>
    <scope>NUCLEOTIDE SEQUENCE</scope>
    <source>
        <strain evidence="4">CBS 339.90</strain>
    </source>
</reference>
<dbReference type="SUPFAM" id="SSF48350">
    <property type="entry name" value="GTPase activation domain, GAP"/>
    <property type="match status" value="1"/>
</dbReference>
<dbReference type="Gene3D" id="1.10.555.10">
    <property type="entry name" value="Rho GTPase activation protein"/>
    <property type="match status" value="1"/>
</dbReference>
<dbReference type="AlphaFoldDB" id="A0AA39YLB6"/>
<dbReference type="GO" id="GO:0005096">
    <property type="term" value="F:GTPase activator activity"/>
    <property type="evidence" value="ECO:0007669"/>
    <property type="project" value="TreeGrafter"/>
</dbReference>
<dbReference type="InterPro" id="IPR000198">
    <property type="entry name" value="RhoGAP_dom"/>
</dbReference>
<dbReference type="InterPro" id="IPR036865">
    <property type="entry name" value="CRAL-TRIO_dom_sf"/>
</dbReference>
<feature type="region of interest" description="Disordered" evidence="1">
    <location>
        <begin position="446"/>
        <end position="490"/>
    </location>
</feature>
<dbReference type="InterPro" id="IPR001251">
    <property type="entry name" value="CRAL-TRIO_dom"/>
</dbReference>
<evidence type="ECO:0000256" key="1">
    <source>
        <dbReference type="SAM" id="MobiDB-lite"/>
    </source>
</evidence>
<feature type="region of interest" description="Disordered" evidence="1">
    <location>
        <begin position="1"/>
        <end position="24"/>
    </location>
</feature>
<dbReference type="Pfam" id="PF00620">
    <property type="entry name" value="RhoGAP"/>
    <property type="match status" value="1"/>
</dbReference>
<dbReference type="Gene3D" id="3.40.525.10">
    <property type="entry name" value="CRAL-TRIO lipid binding domain"/>
    <property type="match status" value="1"/>
</dbReference>
<dbReference type="Proteomes" id="UP001175001">
    <property type="component" value="Unassembled WGS sequence"/>
</dbReference>
<dbReference type="SUPFAM" id="SSF52087">
    <property type="entry name" value="CRAL/TRIO domain"/>
    <property type="match status" value="1"/>
</dbReference>
<dbReference type="SMART" id="SM00324">
    <property type="entry name" value="RhoGAP"/>
    <property type="match status" value="1"/>
</dbReference>
<protein>
    <submittedName>
        <fullName evidence="4">Rho GTPase-activating protein 8</fullName>
    </submittedName>
</protein>
<feature type="compositionally biased region" description="Low complexity" evidence="1">
    <location>
        <begin position="666"/>
        <end position="684"/>
    </location>
</feature>
<gene>
    <name evidence="4" type="primary">Arhgap8</name>
    <name evidence="4" type="ORF">DIS24_g5062</name>
</gene>
<organism evidence="4 5">
    <name type="scientific">Lasiodiplodia hormozganensis</name>
    <dbReference type="NCBI Taxonomy" id="869390"/>
    <lineage>
        <taxon>Eukaryota</taxon>
        <taxon>Fungi</taxon>
        <taxon>Dikarya</taxon>
        <taxon>Ascomycota</taxon>
        <taxon>Pezizomycotina</taxon>
        <taxon>Dothideomycetes</taxon>
        <taxon>Dothideomycetes incertae sedis</taxon>
        <taxon>Botryosphaeriales</taxon>
        <taxon>Botryosphaeriaceae</taxon>
        <taxon>Lasiodiplodia</taxon>
    </lineage>
</organism>
<feature type="domain" description="Rho-GAP" evidence="3">
    <location>
        <begin position="215"/>
        <end position="432"/>
    </location>
</feature>
<dbReference type="PANTHER" id="PTHR45808:SF2">
    <property type="entry name" value="RHO GTPASE-ACTIVATING PROTEIN 68F"/>
    <property type="match status" value="1"/>
</dbReference>
<feature type="compositionally biased region" description="Polar residues" evidence="1">
    <location>
        <begin position="518"/>
        <end position="544"/>
    </location>
</feature>
<dbReference type="GO" id="GO:0005737">
    <property type="term" value="C:cytoplasm"/>
    <property type="evidence" value="ECO:0007669"/>
    <property type="project" value="TreeGrafter"/>
</dbReference>
<feature type="compositionally biased region" description="Low complexity" evidence="1">
    <location>
        <begin position="712"/>
        <end position="729"/>
    </location>
</feature>
<dbReference type="CDD" id="cd00159">
    <property type="entry name" value="RhoGAP"/>
    <property type="match status" value="1"/>
</dbReference>
<dbReference type="PROSITE" id="PS50238">
    <property type="entry name" value="RHOGAP"/>
    <property type="match status" value="1"/>
</dbReference>
<dbReference type="CDD" id="cd00170">
    <property type="entry name" value="SEC14"/>
    <property type="match status" value="1"/>
</dbReference>
<accession>A0AA39YLB6</accession>
<feature type="region of interest" description="Disordered" evidence="1">
    <location>
        <begin position="505"/>
        <end position="767"/>
    </location>
</feature>
<evidence type="ECO:0000259" key="2">
    <source>
        <dbReference type="PROSITE" id="PS50191"/>
    </source>
</evidence>
<name>A0AA39YLB6_9PEZI</name>
<feature type="compositionally biased region" description="Basic and acidic residues" evidence="1">
    <location>
        <begin position="455"/>
        <end position="476"/>
    </location>
</feature>
<feature type="compositionally biased region" description="Low complexity" evidence="1">
    <location>
        <begin position="616"/>
        <end position="633"/>
    </location>
</feature>
<dbReference type="InterPro" id="IPR008936">
    <property type="entry name" value="Rho_GTPase_activation_prot"/>
</dbReference>
<feature type="domain" description="CRAL-TRIO" evidence="2">
    <location>
        <begin position="30"/>
        <end position="186"/>
    </location>
</feature>
<dbReference type="PANTHER" id="PTHR45808">
    <property type="entry name" value="RHO GTPASE-ACTIVATING PROTEIN 68F"/>
    <property type="match status" value="1"/>
</dbReference>
<evidence type="ECO:0000313" key="4">
    <source>
        <dbReference type="EMBL" id="KAK0654673.1"/>
    </source>
</evidence>